<dbReference type="Proteomes" id="UP000053958">
    <property type="component" value="Unassembled WGS sequence"/>
</dbReference>
<dbReference type="AlphaFoldDB" id="A0A0F4Z6G0"/>
<feature type="domain" description="Integrase catalytic" evidence="3">
    <location>
        <begin position="1"/>
        <end position="157"/>
    </location>
</feature>
<feature type="chain" id="PRO_5002482277" description="Integrase catalytic domain-containing protein" evidence="2">
    <location>
        <begin position="24"/>
        <end position="221"/>
    </location>
</feature>
<organism evidence="4 5">
    <name type="scientific">Rasamsonia emersonii (strain ATCC 16479 / CBS 393.64 / IMI 116815)</name>
    <dbReference type="NCBI Taxonomy" id="1408163"/>
    <lineage>
        <taxon>Eukaryota</taxon>
        <taxon>Fungi</taxon>
        <taxon>Dikarya</taxon>
        <taxon>Ascomycota</taxon>
        <taxon>Pezizomycotina</taxon>
        <taxon>Eurotiomycetes</taxon>
        <taxon>Eurotiomycetidae</taxon>
        <taxon>Eurotiales</taxon>
        <taxon>Trichocomaceae</taxon>
        <taxon>Rasamsonia</taxon>
    </lineage>
</organism>
<proteinExistence type="predicted"/>
<dbReference type="EMBL" id="LASV01000020">
    <property type="protein sequence ID" value="KKA25463.1"/>
    <property type="molecule type" value="Genomic_DNA"/>
</dbReference>
<dbReference type="InterPro" id="IPR001584">
    <property type="entry name" value="Integrase_cat-core"/>
</dbReference>
<protein>
    <recommendedName>
        <fullName evidence="3">Integrase catalytic domain-containing protein</fullName>
    </recommendedName>
</protein>
<keyword evidence="2" id="KW-0732">Signal</keyword>
<accession>A0A0F4Z6G0</accession>
<dbReference type="InterPro" id="IPR036397">
    <property type="entry name" value="RNaseH_sf"/>
</dbReference>
<reference evidence="4 5" key="1">
    <citation type="submission" date="2015-04" db="EMBL/GenBank/DDBJ databases">
        <authorList>
            <person name="Heijne W.H."/>
            <person name="Fedorova N.D."/>
            <person name="Nierman W.C."/>
            <person name="Vollebregt A.W."/>
            <person name="Zhao Z."/>
            <person name="Wu L."/>
            <person name="Kumar M."/>
            <person name="Stam H."/>
            <person name="van den Berg M.A."/>
            <person name="Pel H.J."/>
        </authorList>
    </citation>
    <scope>NUCLEOTIDE SEQUENCE [LARGE SCALE GENOMIC DNA]</scope>
    <source>
        <strain evidence="4 5">CBS 393.64</strain>
    </source>
</reference>
<keyword evidence="5" id="KW-1185">Reference proteome</keyword>
<dbReference type="GO" id="GO:0003723">
    <property type="term" value="F:RNA binding"/>
    <property type="evidence" value="ECO:0007669"/>
    <property type="project" value="UniProtKB-KW"/>
</dbReference>
<keyword evidence="1" id="KW-0694">RNA-binding</keyword>
<dbReference type="GO" id="GO:0005634">
    <property type="term" value="C:nucleus"/>
    <property type="evidence" value="ECO:0007669"/>
    <property type="project" value="UniProtKB-ARBA"/>
</dbReference>
<sequence>MAHPWQHSVVPLIFLFSLQYCTHRPEKRSSHATHSSLVNETAEQWADALLERLFLGDWGLPVFVISNRDPKFLGDFWKQIFCRLSVHLLYSTAYHPQTDGQSKRTNETIEIFLRYAIASLNDTTDWHLTLPHLQFILNSSPNAATEHLPHQLIYSIKLKDTLTLSLTTDPPDVQQFTTYNNAHKALKIAAIYTKHRYSAKHKAIYFKKGKGSSFDFIADTP</sequence>
<dbReference type="GeneID" id="25312541"/>
<dbReference type="RefSeq" id="XP_013332075.1">
    <property type="nucleotide sequence ID" value="XM_013476621.1"/>
</dbReference>
<dbReference type="PANTHER" id="PTHR37984:SF5">
    <property type="entry name" value="PROTEIN NYNRIN-LIKE"/>
    <property type="match status" value="1"/>
</dbReference>
<evidence type="ECO:0000313" key="5">
    <source>
        <dbReference type="Proteomes" id="UP000053958"/>
    </source>
</evidence>
<dbReference type="SUPFAM" id="SSF53098">
    <property type="entry name" value="Ribonuclease H-like"/>
    <property type="match status" value="1"/>
</dbReference>
<evidence type="ECO:0000256" key="2">
    <source>
        <dbReference type="SAM" id="SignalP"/>
    </source>
</evidence>
<dbReference type="GO" id="GO:0015074">
    <property type="term" value="P:DNA integration"/>
    <property type="evidence" value="ECO:0007669"/>
    <property type="project" value="InterPro"/>
</dbReference>
<dbReference type="STRING" id="1408163.A0A0F4Z6G0"/>
<dbReference type="PANTHER" id="PTHR37984">
    <property type="entry name" value="PROTEIN CBG26694"/>
    <property type="match status" value="1"/>
</dbReference>
<name>A0A0F4Z6G0_RASE3</name>
<dbReference type="OrthoDB" id="4368626at2759"/>
<evidence type="ECO:0000313" key="4">
    <source>
        <dbReference type="EMBL" id="KKA25463.1"/>
    </source>
</evidence>
<dbReference type="Gene3D" id="3.30.420.10">
    <property type="entry name" value="Ribonuclease H-like superfamily/Ribonuclease H"/>
    <property type="match status" value="1"/>
</dbReference>
<evidence type="ECO:0000256" key="1">
    <source>
        <dbReference type="ARBA" id="ARBA00022884"/>
    </source>
</evidence>
<dbReference type="InterPro" id="IPR050951">
    <property type="entry name" value="Retrovirus_Pol_polyprotein"/>
</dbReference>
<dbReference type="InterPro" id="IPR012337">
    <property type="entry name" value="RNaseH-like_sf"/>
</dbReference>
<dbReference type="PROSITE" id="PS50994">
    <property type="entry name" value="INTEGRASE"/>
    <property type="match status" value="1"/>
</dbReference>
<evidence type="ECO:0000259" key="3">
    <source>
        <dbReference type="PROSITE" id="PS50994"/>
    </source>
</evidence>
<comment type="caution">
    <text evidence="4">The sequence shown here is derived from an EMBL/GenBank/DDBJ whole genome shotgun (WGS) entry which is preliminary data.</text>
</comment>
<feature type="signal peptide" evidence="2">
    <location>
        <begin position="1"/>
        <end position="23"/>
    </location>
</feature>
<gene>
    <name evidence="4" type="ORF">T310_0487</name>
</gene>